<evidence type="ECO:0000313" key="2">
    <source>
        <dbReference type="Proteomes" id="UP000324832"/>
    </source>
</evidence>
<proteinExistence type="predicted"/>
<keyword evidence="2" id="KW-1185">Reference proteome</keyword>
<dbReference type="EMBL" id="FZQP02006815">
    <property type="protein sequence ID" value="VVD03895.1"/>
    <property type="molecule type" value="Genomic_DNA"/>
</dbReference>
<protein>
    <submittedName>
        <fullName evidence="1">Uncharacterized protein</fullName>
    </submittedName>
</protein>
<organism evidence="1 2">
    <name type="scientific">Leptidea sinapis</name>
    <dbReference type="NCBI Taxonomy" id="189913"/>
    <lineage>
        <taxon>Eukaryota</taxon>
        <taxon>Metazoa</taxon>
        <taxon>Ecdysozoa</taxon>
        <taxon>Arthropoda</taxon>
        <taxon>Hexapoda</taxon>
        <taxon>Insecta</taxon>
        <taxon>Pterygota</taxon>
        <taxon>Neoptera</taxon>
        <taxon>Endopterygota</taxon>
        <taxon>Lepidoptera</taxon>
        <taxon>Glossata</taxon>
        <taxon>Ditrysia</taxon>
        <taxon>Papilionoidea</taxon>
        <taxon>Pieridae</taxon>
        <taxon>Dismorphiinae</taxon>
        <taxon>Leptidea</taxon>
    </lineage>
</organism>
<evidence type="ECO:0000313" key="1">
    <source>
        <dbReference type="EMBL" id="VVD03895.1"/>
    </source>
</evidence>
<sequence length="142" mass="15980">MDRCAPLSQPRAAPCVVELFFDVFTRKAREKSLTHRSLNFSRTANGYNSGWCAAPAISKIPKLPPNELTCTTGALKTLLRTVRDLLQQYNLIVSKSNSEYLLAICFMMESWVWHKFSAASNAKRNHQSAGKPLFSRVNPPFC</sequence>
<name>A0A5E4R3K3_9NEOP</name>
<gene>
    <name evidence="1" type="ORF">LSINAPIS_LOCUS13788</name>
</gene>
<reference evidence="1 2" key="1">
    <citation type="submission" date="2017-07" db="EMBL/GenBank/DDBJ databases">
        <authorList>
            <person name="Talla V."/>
            <person name="Backstrom N."/>
        </authorList>
    </citation>
    <scope>NUCLEOTIDE SEQUENCE [LARGE SCALE GENOMIC DNA]</scope>
</reference>
<dbReference type="AlphaFoldDB" id="A0A5E4R3K3"/>
<dbReference type="Proteomes" id="UP000324832">
    <property type="component" value="Unassembled WGS sequence"/>
</dbReference>
<accession>A0A5E4R3K3</accession>